<reference evidence="1 2" key="1">
    <citation type="journal article" date="2020" name="Genome Biol. Evol.">
        <title>Comparative genomics of strictly vertically transmitted, feminizing microsporidia endosymbionts of amphipod crustaceans.</title>
        <authorList>
            <person name="Cormier A."/>
            <person name="Chebbi M.A."/>
            <person name="Giraud I."/>
            <person name="Wattier R."/>
            <person name="Teixeira M."/>
            <person name="Gilbert C."/>
            <person name="Rigaud T."/>
            <person name="Cordaux R."/>
        </authorList>
    </citation>
    <scope>NUCLEOTIDE SEQUENCE [LARGE SCALE GENOMIC DNA]</scope>
    <source>
        <strain evidence="1 2">Ou3-Ou53</strain>
    </source>
</reference>
<evidence type="ECO:0000313" key="1">
    <source>
        <dbReference type="EMBL" id="KAF9764759.1"/>
    </source>
</evidence>
<accession>A0A9P6H284</accession>
<gene>
    <name evidence="1" type="ORF">NGRA_0312</name>
</gene>
<dbReference type="AlphaFoldDB" id="A0A9P6H284"/>
<comment type="caution">
    <text evidence="1">The sequence shown here is derived from an EMBL/GenBank/DDBJ whole genome shotgun (WGS) entry which is preliminary data.</text>
</comment>
<dbReference type="EMBL" id="SBJO01000010">
    <property type="protein sequence ID" value="KAF9764759.1"/>
    <property type="molecule type" value="Genomic_DNA"/>
</dbReference>
<sequence>MSNIIGDLFVTKENLYVLRDSTIYKYDKTHSKIQEVNCNPNCSQNSIKQIGDKIFFLKNNGIKKLDENWLEIDKKELNGLNEELLDFHVYGDKTYVVKQENDRKCILLDGTTILQVDSKCWFFEDSIYYTEHNTLYKFTDGKIETVKKNVIPSILEVFSDLMVIVSHGFIVYIISKDINLTFHKHSSNILAVCRVDSYLYFVSKDNKLSVAEISRENRKFVLNFLGEFKKLVYFNNMIYILTDVELVQFDTVKSKIYNYTFEIPTNLKPKEIKDVEDEYFELVSLAYKEKKVKRTIEPFYKILNENKYKVEERVYDRVPSSMNITSGSDIDIPSGIPS</sequence>
<dbReference type="Proteomes" id="UP000740883">
    <property type="component" value="Unassembled WGS sequence"/>
</dbReference>
<feature type="non-terminal residue" evidence="1">
    <location>
        <position position="338"/>
    </location>
</feature>
<proteinExistence type="predicted"/>
<protein>
    <submittedName>
        <fullName evidence="1">Uncharacterized protein</fullName>
    </submittedName>
</protein>
<organism evidence="1 2">
    <name type="scientific">Nosema granulosis</name>
    <dbReference type="NCBI Taxonomy" id="83296"/>
    <lineage>
        <taxon>Eukaryota</taxon>
        <taxon>Fungi</taxon>
        <taxon>Fungi incertae sedis</taxon>
        <taxon>Microsporidia</taxon>
        <taxon>Nosematidae</taxon>
        <taxon>Nosema</taxon>
    </lineage>
</organism>
<name>A0A9P6H284_9MICR</name>
<evidence type="ECO:0000313" key="2">
    <source>
        <dbReference type="Proteomes" id="UP000740883"/>
    </source>
</evidence>
<keyword evidence="2" id="KW-1185">Reference proteome</keyword>